<dbReference type="AlphaFoldDB" id="A0AA35XZK2"/>
<keyword evidence="1" id="KW-0732">Signal</keyword>
<feature type="signal peptide" evidence="1">
    <location>
        <begin position="1"/>
        <end position="32"/>
    </location>
</feature>
<proteinExistence type="predicted"/>
<evidence type="ECO:0000313" key="3">
    <source>
        <dbReference type="Proteomes" id="UP001158598"/>
    </source>
</evidence>
<name>A0AA35XZK2_METCP</name>
<protein>
    <recommendedName>
        <fullName evidence="4">Lipoprotein</fullName>
    </recommendedName>
</protein>
<evidence type="ECO:0000256" key="1">
    <source>
        <dbReference type="SAM" id="SignalP"/>
    </source>
</evidence>
<evidence type="ECO:0000313" key="2">
    <source>
        <dbReference type="EMBL" id="CAI8871543.1"/>
    </source>
</evidence>
<evidence type="ECO:0008006" key="4">
    <source>
        <dbReference type="Google" id="ProtNLM"/>
    </source>
</evidence>
<dbReference type="EMBL" id="OX458332">
    <property type="protein sequence ID" value="CAI8871543.1"/>
    <property type="molecule type" value="Genomic_DNA"/>
</dbReference>
<dbReference type="Proteomes" id="UP001158598">
    <property type="component" value="Chromosome"/>
</dbReference>
<reference evidence="2" key="1">
    <citation type="submission" date="2023-03" db="EMBL/GenBank/DDBJ databases">
        <authorList>
            <person name="Pearce D."/>
        </authorList>
    </citation>
    <scope>NUCLEOTIDE SEQUENCE</scope>
    <source>
        <strain evidence="2">Mc</strain>
    </source>
</reference>
<dbReference type="RefSeq" id="WP_238536853.1">
    <property type="nucleotide sequence ID" value="NZ_OX458332.1"/>
</dbReference>
<accession>A0AA35XZK2</accession>
<gene>
    <name evidence="2" type="ORF">MCNOR_2879</name>
</gene>
<sequence>MNPPMNGPERAVFRLKLAAAMLLMFGWGSGQAEPEPAAPQTFSPDTASISPAVKQKVLEHMKQTNLERLKGWPGIIFYCPVEEAENPAVRAICTAVNADVGNLMAEHKVPFQIAKSSFDRHFLPHMSGRLLLVVDLAATPAGEQPAAISAEVQGLAHYAHAVNWSSELYPESGGKEKSPLEVPQHVDALLWESNFIFATAGDQSTLVEQSKAAIEERVRNFLAEFDRINHKR</sequence>
<organism evidence="2 3">
    <name type="scientific">Methylococcus capsulatus</name>
    <dbReference type="NCBI Taxonomy" id="414"/>
    <lineage>
        <taxon>Bacteria</taxon>
        <taxon>Pseudomonadati</taxon>
        <taxon>Pseudomonadota</taxon>
        <taxon>Gammaproteobacteria</taxon>
        <taxon>Methylococcales</taxon>
        <taxon>Methylococcaceae</taxon>
        <taxon>Methylococcus</taxon>
    </lineage>
</organism>
<feature type="chain" id="PRO_5041237004" description="Lipoprotein" evidence="1">
    <location>
        <begin position="33"/>
        <end position="232"/>
    </location>
</feature>